<proteinExistence type="predicted"/>
<sequence length="101" mass="10178">MAARALTEVAVFYGTSECLTNAVKHARVGVVAVTAGIEGDILEVTITEDGTGSAEPGRGSGLGGLVDRVEAIGGRLTVSSPPDRGTTLTVRLPLSGPSPDM</sequence>
<evidence type="ECO:0000313" key="9">
    <source>
        <dbReference type="Proteomes" id="UP001500456"/>
    </source>
</evidence>
<evidence type="ECO:0000256" key="6">
    <source>
        <dbReference type="SAM" id="MobiDB-lite"/>
    </source>
</evidence>
<evidence type="ECO:0000256" key="1">
    <source>
        <dbReference type="ARBA" id="ARBA00000085"/>
    </source>
</evidence>
<dbReference type="CDD" id="cd16917">
    <property type="entry name" value="HATPase_UhpB-NarQ-NarX-like"/>
    <property type="match status" value="1"/>
</dbReference>
<comment type="caution">
    <text evidence="8">The sequence shown here is derived from an EMBL/GenBank/DDBJ whole genome shotgun (WGS) entry which is preliminary data.</text>
</comment>
<dbReference type="InterPro" id="IPR036890">
    <property type="entry name" value="HATPase_C_sf"/>
</dbReference>
<keyword evidence="9" id="KW-1185">Reference proteome</keyword>
<name>A0ABP7SIP4_9ACTN</name>
<organism evidence="8 9">
    <name type="scientific">Streptomyces plumbiresistens</name>
    <dbReference type="NCBI Taxonomy" id="511811"/>
    <lineage>
        <taxon>Bacteria</taxon>
        <taxon>Bacillati</taxon>
        <taxon>Actinomycetota</taxon>
        <taxon>Actinomycetes</taxon>
        <taxon>Kitasatosporales</taxon>
        <taxon>Streptomycetaceae</taxon>
        <taxon>Streptomyces</taxon>
    </lineage>
</organism>
<reference evidence="9" key="1">
    <citation type="journal article" date="2019" name="Int. J. Syst. Evol. Microbiol.">
        <title>The Global Catalogue of Microorganisms (GCM) 10K type strain sequencing project: providing services to taxonomists for standard genome sequencing and annotation.</title>
        <authorList>
            <consortium name="The Broad Institute Genomics Platform"/>
            <consortium name="The Broad Institute Genome Sequencing Center for Infectious Disease"/>
            <person name="Wu L."/>
            <person name="Ma J."/>
        </authorList>
    </citation>
    <scope>NUCLEOTIDE SEQUENCE [LARGE SCALE GENOMIC DNA]</scope>
    <source>
        <strain evidence="9">JCM 16924</strain>
    </source>
</reference>
<dbReference type="SUPFAM" id="SSF55874">
    <property type="entry name" value="ATPase domain of HSP90 chaperone/DNA topoisomerase II/histidine kinase"/>
    <property type="match status" value="1"/>
</dbReference>
<dbReference type="SMART" id="SM00387">
    <property type="entry name" value="HATPase_c"/>
    <property type="match status" value="1"/>
</dbReference>
<evidence type="ECO:0000256" key="5">
    <source>
        <dbReference type="ARBA" id="ARBA00023012"/>
    </source>
</evidence>
<keyword evidence="3" id="KW-0808">Transferase</keyword>
<dbReference type="InterPro" id="IPR003594">
    <property type="entry name" value="HATPase_dom"/>
</dbReference>
<evidence type="ECO:0000256" key="4">
    <source>
        <dbReference type="ARBA" id="ARBA00022777"/>
    </source>
</evidence>
<dbReference type="PANTHER" id="PTHR24421:SF61">
    <property type="entry name" value="OXYGEN SENSOR HISTIDINE KINASE NREB"/>
    <property type="match status" value="1"/>
</dbReference>
<protein>
    <recommendedName>
        <fullName evidence="2">histidine kinase</fullName>
        <ecNumber evidence="2">2.7.13.3</ecNumber>
    </recommendedName>
</protein>
<dbReference type="RefSeq" id="WP_345567877.1">
    <property type="nucleotide sequence ID" value="NZ_BAAAZX010000020.1"/>
</dbReference>
<evidence type="ECO:0000313" key="8">
    <source>
        <dbReference type="EMBL" id="GAA4012179.1"/>
    </source>
</evidence>
<evidence type="ECO:0000259" key="7">
    <source>
        <dbReference type="SMART" id="SM00387"/>
    </source>
</evidence>
<evidence type="ECO:0000256" key="3">
    <source>
        <dbReference type="ARBA" id="ARBA00022679"/>
    </source>
</evidence>
<feature type="region of interest" description="Disordered" evidence="6">
    <location>
        <begin position="75"/>
        <end position="101"/>
    </location>
</feature>
<gene>
    <name evidence="8" type="ORF">GCM10022232_62490</name>
</gene>
<dbReference type="EC" id="2.7.13.3" evidence="2"/>
<dbReference type="Proteomes" id="UP001500456">
    <property type="component" value="Unassembled WGS sequence"/>
</dbReference>
<keyword evidence="4" id="KW-0418">Kinase</keyword>
<dbReference type="PRINTS" id="PR00344">
    <property type="entry name" value="BCTRLSENSOR"/>
</dbReference>
<feature type="domain" description="Histidine kinase/HSP90-like ATPase" evidence="7">
    <location>
        <begin position="6"/>
        <end position="96"/>
    </location>
</feature>
<accession>A0ABP7SIP4</accession>
<dbReference type="PANTHER" id="PTHR24421">
    <property type="entry name" value="NITRATE/NITRITE SENSOR PROTEIN NARX-RELATED"/>
    <property type="match status" value="1"/>
</dbReference>
<dbReference type="Pfam" id="PF02518">
    <property type="entry name" value="HATPase_c"/>
    <property type="match status" value="1"/>
</dbReference>
<dbReference type="EMBL" id="BAAAZX010000020">
    <property type="protein sequence ID" value="GAA4012179.1"/>
    <property type="molecule type" value="Genomic_DNA"/>
</dbReference>
<dbReference type="Gene3D" id="3.30.565.10">
    <property type="entry name" value="Histidine kinase-like ATPase, C-terminal domain"/>
    <property type="match status" value="1"/>
</dbReference>
<dbReference type="InterPro" id="IPR004358">
    <property type="entry name" value="Sig_transdc_His_kin-like_C"/>
</dbReference>
<dbReference type="InterPro" id="IPR050482">
    <property type="entry name" value="Sensor_HK_TwoCompSys"/>
</dbReference>
<keyword evidence="5" id="KW-0902">Two-component regulatory system</keyword>
<comment type="catalytic activity">
    <reaction evidence="1">
        <text>ATP + protein L-histidine = ADP + protein N-phospho-L-histidine.</text>
        <dbReference type="EC" id="2.7.13.3"/>
    </reaction>
</comment>
<evidence type="ECO:0000256" key="2">
    <source>
        <dbReference type="ARBA" id="ARBA00012438"/>
    </source>
</evidence>